<protein>
    <recommendedName>
        <fullName evidence="2">Reverse transcriptase domain-containing protein</fullName>
    </recommendedName>
</protein>
<evidence type="ECO:0000313" key="3">
    <source>
        <dbReference type="EMBL" id="KAK1631173.1"/>
    </source>
</evidence>
<gene>
    <name evidence="3" type="ORF">QYE76_005488</name>
</gene>
<evidence type="ECO:0000259" key="2">
    <source>
        <dbReference type="PROSITE" id="PS50878"/>
    </source>
</evidence>
<sequence>MVQRLLQLVSGGQTAVNVNGEIGPFFGNLRGVRQGDSLSPILFDFMVDALAAMISKAGLAGHVRGVVPHLIPGDVTHLQYADDTMILIEPTELGIADLKLLLLSLENMSGLKINFNKTHPKLSTPPDTGGAHTPPLRRHAVLPSYLMASSAAEPPPPHHHPGRRRGIRLNRSRSTPVAVEFVYPSVYRLFPSAAEKIGNRRI</sequence>
<dbReference type="EMBL" id="JAUUTY010000005">
    <property type="protein sequence ID" value="KAK1631173.1"/>
    <property type="molecule type" value="Genomic_DNA"/>
</dbReference>
<keyword evidence="4" id="KW-1185">Reference proteome</keyword>
<dbReference type="InterPro" id="IPR043502">
    <property type="entry name" value="DNA/RNA_pol_sf"/>
</dbReference>
<comment type="caution">
    <text evidence="3">The sequence shown here is derived from an EMBL/GenBank/DDBJ whole genome shotgun (WGS) entry which is preliminary data.</text>
</comment>
<dbReference type="AlphaFoldDB" id="A0AAD8W371"/>
<name>A0AAD8W371_LOLMU</name>
<reference evidence="3" key="1">
    <citation type="submission" date="2023-07" db="EMBL/GenBank/DDBJ databases">
        <title>A chromosome-level genome assembly of Lolium multiflorum.</title>
        <authorList>
            <person name="Chen Y."/>
            <person name="Copetti D."/>
            <person name="Kolliker R."/>
            <person name="Studer B."/>
        </authorList>
    </citation>
    <scope>NUCLEOTIDE SEQUENCE</scope>
    <source>
        <strain evidence="3">02402/16</strain>
        <tissue evidence="3">Leaf</tissue>
    </source>
</reference>
<feature type="domain" description="Reverse transcriptase" evidence="2">
    <location>
        <begin position="1"/>
        <end position="133"/>
    </location>
</feature>
<feature type="compositionally biased region" description="Basic residues" evidence="1">
    <location>
        <begin position="157"/>
        <end position="169"/>
    </location>
</feature>
<evidence type="ECO:0000313" key="4">
    <source>
        <dbReference type="Proteomes" id="UP001231189"/>
    </source>
</evidence>
<organism evidence="3 4">
    <name type="scientific">Lolium multiflorum</name>
    <name type="common">Italian ryegrass</name>
    <name type="synonym">Lolium perenne subsp. multiflorum</name>
    <dbReference type="NCBI Taxonomy" id="4521"/>
    <lineage>
        <taxon>Eukaryota</taxon>
        <taxon>Viridiplantae</taxon>
        <taxon>Streptophyta</taxon>
        <taxon>Embryophyta</taxon>
        <taxon>Tracheophyta</taxon>
        <taxon>Spermatophyta</taxon>
        <taxon>Magnoliopsida</taxon>
        <taxon>Liliopsida</taxon>
        <taxon>Poales</taxon>
        <taxon>Poaceae</taxon>
        <taxon>BOP clade</taxon>
        <taxon>Pooideae</taxon>
        <taxon>Poodae</taxon>
        <taxon>Poeae</taxon>
        <taxon>Poeae Chloroplast Group 2 (Poeae type)</taxon>
        <taxon>Loliodinae</taxon>
        <taxon>Loliinae</taxon>
        <taxon>Lolium</taxon>
    </lineage>
</organism>
<dbReference type="Pfam" id="PF00078">
    <property type="entry name" value="RVT_1"/>
    <property type="match status" value="1"/>
</dbReference>
<evidence type="ECO:0000256" key="1">
    <source>
        <dbReference type="SAM" id="MobiDB-lite"/>
    </source>
</evidence>
<dbReference type="PROSITE" id="PS50878">
    <property type="entry name" value="RT_POL"/>
    <property type="match status" value="1"/>
</dbReference>
<dbReference type="SUPFAM" id="SSF56672">
    <property type="entry name" value="DNA/RNA polymerases"/>
    <property type="match status" value="1"/>
</dbReference>
<dbReference type="Proteomes" id="UP001231189">
    <property type="component" value="Unassembled WGS sequence"/>
</dbReference>
<proteinExistence type="predicted"/>
<dbReference type="InterPro" id="IPR000477">
    <property type="entry name" value="RT_dom"/>
</dbReference>
<feature type="region of interest" description="Disordered" evidence="1">
    <location>
        <begin position="149"/>
        <end position="169"/>
    </location>
</feature>
<accession>A0AAD8W371</accession>